<evidence type="ECO:0000259" key="2">
    <source>
        <dbReference type="PROSITE" id="PS50835"/>
    </source>
</evidence>
<dbReference type="PANTHER" id="PTHR42535:SF2">
    <property type="entry name" value="CHROMOSOME UNDETERMINED SCAFFOLD_146, WHOLE GENOME SHOTGUN SEQUENCE"/>
    <property type="match status" value="1"/>
</dbReference>
<dbReference type="SUPFAM" id="SSF48726">
    <property type="entry name" value="Immunoglobulin"/>
    <property type="match status" value="1"/>
</dbReference>
<name>A0A1U9NLJ4_9BACT</name>
<keyword evidence="4" id="KW-1185">Reference proteome</keyword>
<dbReference type="Proteomes" id="UP000189674">
    <property type="component" value="Chromosome"/>
</dbReference>
<dbReference type="InterPro" id="IPR007110">
    <property type="entry name" value="Ig-like_dom"/>
</dbReference>
<sequence precursor="true">MFTRITFLTCILLAFAGSAFSVTVLDDDLYYAGSYDDNFQEFTDAGWEIVNQVSLYMSDGSTGVITGSGTTIRYITDYSIKEGDSVSLTADLIRTGSGYGYTGDIIAWDGSTATVISSFSESQDFTHKVTASSEYAGQKLGFTFKFAEGWGKVDSFTLDVVTSVLDDDLYYAGSYTDNFQEFRDADGWEIVDLVSLYMSDGTTGTLTGANGTTIRYISDYVLNYGDSISLWTDLIRTGSGYGYTGDVIAWDGSTATVISSYSESQDFTLEATALSEHAGKQLGFTFKFASGWGKVDRFKLDVEQVDPNYPDIITQPQDQFLKAGSDAVFSVEAIDYSGNGLEYLWYHDPNLANADSNDAVALADGTDFDGATTSELTVFDVQKEDDGGYFCKVSIIGRNFEYSEMAMLKAGYLIAHYPFDGDATDISGNGYDGTAIGTVDYSPDGGMIGQALKMRNASDGHVSVPAEVLGDVAEAFTLSFWTYGSPEQPLSNLQNLFHARGSNSNVVTLRIPHTTGRFQMLTGNPDDGSTQIYTTGLSSADYKNRWNHYVITKQLGQGINVYINGDQWGSFPGQNNPVYGATEVAIGGGLTDSTDTFDGMIDDFRIYNYPFAEDEVKEVNPTPAYPSPEDNATDVPFDTMLSWQPGEGSELFDVYYSTTAPDQYAADFDPNYPLTDPTVIAGLTSPEASFDFNLDLDTTYYWYVVESDVSGNPLWRSNVWSFTTQDLEADLNDSLKVDLFDFAPISASWGEDTKGVVTEAAVIDPMNYDVTNLDPDDPASSKYYWMHYYEYSGGTNLVYGEGYCDPVDDPNGMAIEWSYDTPSSSGGTDASWLYFHKDRSDMPIDQYDELHIDMKLVEGTIGANGMWGNFINTDGEGFSHTMNTSALTDGEWHTIVVPIPNDAPAGQLNYIFCGYWGSNLTGKIHMKNLELVVTDDTPRCVPEFYIGADINNDCSIDMYDLSVLASEWLLDARNL</sequence>
<dbReference type="Gene3D" id="2.60.40.10">
    <property type="entry name" value="Immunoglobulins"/>
    <property type="match status" value="2"/>
</dbReference>
<reference evidence="4" key="1">
    <citation type="submission" date="2017-02" db="EMBL/GenBank/DDBJ databases">
        <title>Comparative genomics and description of representatives of a novel lineage of planctomycetes thriving in anoxic sediments.</title>
        <authorList>
            <person name="Spring S."/>
            <person name="Bunk B."/>
            <person name="Sproer C."/>
        </authorList>
    </citation>
    <scope>NUCLEOTIDE SEQUENCE [LARGE SCALE GENOMIC DNA]</scope>
    <source>
        <strain evidence="4">ST-NAGAB-D1</strain>
    </source>
</reference>
<dbReference type="InterPro" id="IPR013783">
    <property type="entry name" value="Ig-like_fold"/>
</dbReference>
<feature type="domain" description="Ig-like" evidence="2">
    <location>
        <begin position="310"/>
        <end position="394"/>
    </location>
</feature>
<dbReference type="PROSITE" id="PS50835">
    <property type="entry name" value="IG_LIKE"/>
    <property type="match status" value="1"/>
</dbReference>
<proteinExistence type="predicted"/>
<evidence type="ECO:0000256" key="1">
    <source>
        <dbReference type="SAM" id="SignalP"/>
    </source>
</evidence>
<dbReference type="EMBL" id="CP019791">
    <property type="protein sequence ID" value="AQT68812.1"/>
    <property type="molecule type" value="Genomic_DNA"/>
</dbReference>
<protein>
    <recommendedName>
        <fullName evidence="2">Ig-like domain-containing protein</fullName>
    </recommendedName>
</protein>
<gene>
    <name evidence="3" type="ORF">STSP2_01988</name>
</gene>
<evidence type="ECO:0000313" key="4">
    <source>
        <dbReference type="Proteomes" id="UP000189674"/>
    </source>
</evidence>
<feature type="signal peptide" evidence="1">
    <location>
        <begin position="1"/>
        <end position="21"/>
    </location>
</feature>
<dbReference type="InterPro" id="IPR013320">
    <property type="entry name" value="ConA-like_dom_sf"/>
</dbReference>
<dbReference type="Pfam" id="PF13385">
    <property type="entry name" value="Laminin_G_3"/>
    <property type="match status" value="1"/>
</dbReference>
<dbReference type="InterPro" id="IPR036179">
    <property type="entry name" value="Ig-like_dom_sf"/>
</dbReference>
<dbReference type="SUPFAM" id="SSF49899">
    <property type="entry name" value="Concanavalin A-like lectins/glucanases"/>
    <property type="match status" value="1"/>
</dbReference>
<accession>A0A1U9NLJ4</accession>
<keyword evidence="1" id="KW-0732">Signal</keyword>
<dbReference type="PANTHER" id="PTHR42535">
    <property type="entry name" value="OOKINETE PROTEIN, PUTATIVE-RELATED"/>
    <property type="match status" value="1"/>
</dbReference>
<dbReference type="STRING" id="1936003.STSP2_01988"/>
<evidence type="ECO:0000313" key="3">
    <source>
        <dbReference type="EMBL" id="AQT68812.1"/>
    </source>
</evidence>
<dbReference type="KEGG" id="alus:STSP2_01988"/>
<dbReference type="Gene3D" id="2.60.120.200">
    <property type="match status" value="1"/>
</dbReference>
<dbReference type="AlphaFoldDB" id="A0A1U9NLJ4"/>
<organism evidence="3 4">
    <name type="scientific">Anaerohalosphaera lusitana</name>
    <dbReference type="NCBI Taxonomy" id="1936003"/>
    <lineage>
        <taxon>Bacteria</taxon>
        <taxon>Pseudomonadati</taxon>
        <taxon>Planctomycetota</taxon>
        <taxon>Phycisphaerae</taxon>
        <taxon>Sedimentisphaerales</taxon>
        <taxon>Anaerohalosphaeraceae</taxon>
        <taxon>Anaerohalosphaera</taxon>
    </lineage>
</organism>
<feature type="chain" id="PRO_5012843869" description="Ig-like domain-containing protein" evidence="1">
    <location>
        <begin position="22"/>
        <end position="975"/>
    </location>
</feature>